<evidence type="ECO:0000313" key="1">
    <source>
        <dbReference type="EMBL" id="WOL14985.1"/>
    </source>
</evidence>
<sequence>MMWDLVGRHRTWLTWSDNWNQQHLSPIWKSIYRLQHIFKIGITYSIGNSGEIRLWKDAWSDGQRLGDKSPQLFLLSTQPDITIESVSWMDGCFLGWNLNFDTFVEVQSLLNMVQHLSSIQDSVGNDAINWR</sequence>
<proteinExistence type="predicted"/>
<keyword evidence="2" id="KW-1185">Reference proteome</keyword>
<protein>
    <submittedName>
        <fullName evidence="1">Uncharacterized protein</fullName>
    </submittedName>
</protein>
<accession>A0AAQ3QNW6</accession>
<dbReference type="AlphaFoldDB" id="A0AAQ3QNW6"/>
<organism evidence="1 2">
    <name type="scientific">Canna indica</name>
    <name type="common">Indian-shot</name>
    <dbReference type="NCBI Taxonomy" id="4628"/>
    <lineage>
        <taxon>Eukaryota</taxon>
        <taxon>Viridiplantae</taxon>
        <taxon>Streptophyta</taxon>
        <taxon>Embryophyta</taxon>
        <taxon>Tracheophyta</taxon>
        <taxon>Spermatophyta</taxon>
        <taxon>Magnoliopsida</taxon>
        <taxon>Liliopsida</taxon>
        <taxon>Zingiberales</taxon>
        <taxon>Cannaceae</taxon>
        <taxon>Canna</taxon>
    </lineage>
</organism>
<gene>
    <name evidence="1" type="ORF">Cni_G23766</name>
</gene>
<evidence type="ECO:0000313" key="2">
    <source>
        <dbReference type="Proteomes" id="UP001327560"/>
    </source>
</evidence>
<name>A0AAQ3QNW6_9LILI</name>
<dbReference type="Proteomes" id="UP001327560">
    <property type="component" value="Chromosome 7"/>
</dbReference>
<reference evidence="1 2" key="1">
    <citation type="submission" date="2023-10" db="EMBL/GenBank/DDBJ databases">
        <title>Chromosome-scale genome assembly provides insights into flower coloration mechanisms of Canna indica.</title>
        <authorList>
            <person name="Li C."/>
        </authorList>
    </citation>
    <scope>NUCLEOTIDE SEQUENCE [LARGE SCALE GENOMIC DNA]</scope>
    <source>
        <tissue evidence="1">Flower</tissue>
    </source>
</reference>
<dbReference type="EMBL" id="CP136896">
    <property type="protein sequence ID" value="WOL14985.1"/>
    <property type="molecule type" value="Genomic_DNA"/>
</dbReference>